<proteinExistence type="predicted"/>
<organism evidence="2 3">
    <name type="scientific">Azospirillum picis</name>
    <dbReference type="NCBI Taxonomy" id="488438"/>
    <lineage>
        <taxon>Bacteria</taxon>
        <taxon>Pseudomonadati</taxon>
        <taxon>Pseudomonadota</taxon>
        <taxon>Alphaproteobacteria</taxon>
        <taxon>Rhodospirillales</taxon>
        <taxon>Azospirillaceae</taxon>
        <taxon>Azospirillum</taxon>
    </lineage>
</organism>
<feature type="region of interest" description="Disordered" evidence="1">
    <location>
        <begin position="45"/>
        <end position="70"/>
    </location>
</feature>
<protein>
    <submittedName>
        <fullName evidence="2">Uncharacterized protein</fullName>
    </submittedName>
</protein>
<comment type="caution">
    <text evidence="2">The sequence shown here is derived from an EMBL/GenBank/DDBJ whole genome shotgun (WGS) entry which is preliminary data.</text>
</comment>
<keyword evidence="3" id="KW-1185">Reference proteome</keyword>
<sequence>MLILALVLSVFGGTVHHILSLQVAAAGKSAGERDFSAAPLRLANPTEQDLKEQEDELPSGPSWASFPRAF</sequence>
<evidence type="ECO:0000313" key="3">
    <source>
        <dbReference type="Proteomes" id="UP001244552"/>
    </source>
</evidence>
<evidence type="ECO:0000313" key="2">
    <source>
        <dbReference type="EMBL" id="MDQ0532917.1"/>
    </source>
</evidence>
<evidence type="ECO:0000256" key="1">
    <source>
        <dbReference type="SAM" id="MobiDB-lite"/>
    </source>
</evidence>
<dbReference type="Proteomes" id="UP001244552">
    <property type="component" value="Unassembled WGS sequence"/>
</dbReference>
<name>A0ABU0MHI6_9PROT</name>
<gene>
    <name evidence="2" type="ORF">QO018_001764</name>
</gene>
<dbReference type="RefSeq" id="WP_246512890.1">
    <property type="nucleotide sequence ID" value="NZ_JAGINO010000004.1"/>
</dbReference>
<reference evidence="2 3" key="1">
    <citation type="submission" date="2023-07" db="EMBL/GenBank/DDBJ databases">
        <title>Genomic Encyclopedia of Type Strains, Phase IV (KMG-IV): sequencing the most valuable type-strain genomes for metagenomic binning, comparative biology and taxonomic classification.</title>
        <authorList>
            <person name="Goeker M."/>
        </authorList>
    </citation>
    <scope>NUCLEOTIDE SEQUENCE [LARGE SCALE GENOMIC DNA]</scope>
    <source>
        <strain evidence="2 3">DSM 19922</strain>
    </source>
</reference>
<accession>A0ABU0MHI6</accession>
<dbReference type="EMBL" id="JAUSVU010000004">
    <property type="protein sequence ID" value="MDQ0532917.1"/>
    <property type="molecule type" value="Genomic_DNA"/>
</dbReference>